<dbReference type="EC" id="4.1.3.40" evidence="4"/>
<keyword evidence="4" id="KW-0670">Pyruvate</keyword>
<feature type="binding site" evidence="4">
    <location>
        <position position="159"/>
    </location>
    <ligand>
        <name>substrate</name>
    </ligand>
</feature>
<dbReference type="GO" id="GO:0042866">
    <property type="term" value="P:pyruvate biosynthetic process"/>
    <property type="evidence" value="ECO:0007669"/>
    <property type="project" value="UniProtKB-UniRule"/>
</dbReference>
<dbReference type="AlphaFoldDB" id="A0A2Y9TYL8"/>
<reference evidence="5 6" key="1">
    <citation type="journal article" date="2019" name="Int. J. Syst. Evol. Microbiol.">
        <title>Limnobaculum parvum gen. nov., sp. nov., isolated from a freshwater lake.</title>
        <authorList>
            <person name="Baek C."/>
            <person name="Shin S.K."/>
            <person name="Yi H."/>
        </authorList>
    </citation>
    <scope>NUCLEOTIDE SEQUENCE [LARGE SCALE GENOMIC DNA]</scope>
    <source>
        <strain evidence="5 6">HYN0051</strain>
    </source>
</reference>
<dbReference type="NCBIfam" id="NF008656">
    <property type="entry name" value="PRK11655.1"/>
    <property type="match status" value="1"/>
</dbReference>
<dbReference type="PANTHER" id="PTHR38683">
    <property type="entry name" value="CHORISMATE PYRUVATE-LYASE"/>
    <property type="match status" value="1"/>
</dbReference>
<feature type="binding site" evidence="4">
    <location>
        <position position="80"/>
    </location>
    <ligand>
        <name>substrate</name>
    </ligand>
</feature>
<dbReference type="HAMAP" id="MF_01632">
    <property type="entry name" value="UbiC"/>
    <property type="match status" value="1"/>
</dbReference>
<comment type="similarity">
    <text evidence="4">Belongs to the UbiC family.</text>
</comment>
<comment type="function">
    <text evidence="4">Removes the pyruvyl group from chorismate, with concomitant aromatization of the ring, to provide 4-hydroxybenzoate (4HB) for the ubiquinone pathway.</text>
</comment>
<comment type="subunit">
    <text evidence="4">Monomer.</text>
</comment>
<dbReference type="KEGG" id="lpv:HYN51_07855"/>
<keyword evidence="2 4" id="KW-0831">Ubiquinone biosynthesis</keyword>
<evidence type="ECO:0000313" key="6">
    <source>
        <dbReference type="Proteomes" id="UP000244908"/>
    </source>
</evidence>
<protein>
    <recommendedName>
        <fullName evidence="4">Chorismate pyruvate-lyase</fullName>
        <shortName evidence="4">CL</shortName>
        <shortName evidence="4">CPL</shortName>
        <ecNumber evidence="4">4.1.3.40</ecNumber>
    </recommendedName>
</protein>
<comment type="subcellular location">
    <subcellularLocation>
        <location evidence="4">Cytoplasm</location>
    </subcellularLocation>
</comment>
<dbReference type="OrthoDB" id="9789493at2"/>
<evidence type="ECO:0000256" key="4">
    <source>
        <dbReference type="HAMAP-Rule" id="MF_01632"/>
    </source>
</evidence>
<dbReference type="GO" id="GO:0006744">
    <property type="term" value="P:ubiquinone biosynthetic process"/>
    <property type="evidence" value="ECO:0007669"/>
    <property type="project" value="UniProtKB-UniRule"/>
</dbReference>
<evidence type="ECO:0000256" key="1">
    <source>
        <dbReference type="ARBA" id="ARBA00022490"/>
    </source>
</evidence>
<feature type="binding site" evidence="4">
    <location>
        <position position="118"/>
    </location>
    <ligand>
        <name>substrate</name>
    </ligand>
</feature>
<dbReference type="InterPro" id="IPR028978">
    <property type="entry name" value="Chorismate_lyase_/UTRA_dom_sf"/>
</dbReference>
<keyword evidence="6" id="KW-1185">Reference proteome</keyword>
<dbReference type="GO" id="GO:0005829">
    <property type="term" value="C:cytosol"/>
    <property type="evidence" value="ECO:0007669"/>
    <property type="project" value="TreeGrafter"/>
</dbReference>
<dbReference type="GO" id="GO:0008813">
    <property type="term" value="F:chorismate lyase activity"/>
    <property type="evidence" value="ECO:0007669"/>
    <property type="project" value="UniProtKB-UniRule"/>
</dbReference>
<dbReference type="SUPFAM" id="SSF64288">
    <property type="entry name" value="Chorismate lyase-like"/>
    <property type="match status" value="1"/>
</dbReference>
<keyword evidence="3 4" id="KW-0456">Lyase</keyword>
<proteinExistence type="inferred from homology"/>
<dbReference type="Gene3D" id="3.40.1410.10">
    <property type="entry name" value="Chorismate lyase-like"/>
    <property type="match status" value="1"/>
</dbReference>
<evidence type="ECO:0000256" key="3">
    <source>
        <dbReference type="ARBA" id="ARBA00023239"/>
    </source>
</evidence>
<dbReference type="PANTHER" id="PTHR38683:SF1">
    <property type="entry name" value="CHORISMATE PYRUVATE-LYASE"/>
    <property type="match status" value="1"/>
</dbReference>
<comment type="pathway">
    <text evidence="4">Cofactor biosynthesis; ubiquinone biosynthesis.</text>
</comment>
<feature type="binding site" evidence="4">
    <location>
        <position position="38"/>
    </location>
    <ligand>
        <name>substrate</name>
    </ligand>
</feature>
<dbReference type="Pfam" id="PF04345">
    <property type="entry name" value="Chor_lyase"/>
    <property type="match status" value="1"/>
</dbReference>
<keyword evidence="1 4" id="KW-0963">Cytoplasm</keyword>
<gene>
    <name evidence="4" type="primary">ubiC</name>
    <name evidence="5" type="ORF">HYN51_07855</name>
</gene>
<comment type="catalytic activity">
    <reaction evidence="4">
        <text>chorismate = 4-hydroxybenzoate + pyruvate</text>
        <dbReference type="Rhea" id="RHEA:16505"/>
        <dbReference type="ChEBI" id="CHEBI:15361"/>
        <dbReference type="ChEBI" id="CHEBI:17879"/>
        <dbReference type="ChEBI" id="CHEBI:29748"/>
        <dbReference type="EC" id="4.1.3.40"/>
    </reaction>
</comment>
<sequence length="168" mass="19482">MMSEALLIPNWKTRDWYSAQNNSLSKPVAEWLLEENSMTSRCERFCRNVTVKPLFEGYVSASSLGKEQQELPIDTRYWVREVFLFGDTIPWIWARTVIPEMTLSGPEQRLIGLGDTPLGHYLFSQTALERDYIQVSLHDSLWGRRSRLRLSGKPLLLTEIFLPSSPLY</sequence>
<evidence type="ECO:0000313" key="5">
    <source>
        <dbReference type="EMBL" id="AWH88474.1"/>
    </source>
</evidence>
<dbReference type="UniPathway" id="UPA00232"/>
<name>A0A2Y9TYL8_9GAMM</name>
<dbReference type="InterPro" id="IPR007440">
    <property type="entry name" value="Chorismate--pyruvate_lyase"/>
</dbReference>
<evidence type="ECO:0000256" key="2">
    <source>
        <dbReference type="ARBA" id="ARBA00022688"/>
    </source>
</evidence>
<dbReference type="EMBL" id="CP029185">
    <property type="protein sequence ID" value="AWH88474.1"/>
    <property type="molecule type" value="Genomic_DNA"/>
</dbReference>
<organism evidence="5 6">
    <name type="scientific">Limnobaculum parvum</name>
    <dbReference type="NCBI Taxonomy" id="2172103"/>
    <lineage>
        <taxon>Bacteria</taxon>
        <taxon>Pseudomonadati</taxon>
        <taxon>Pseudomonadota</taxon>
        <taxon>Gammaproteobacteria</taxon>
        <taxon>Enterobacterales</taxon>
        <taxon>Budviciaceae</taxon>
        <taxon>Limnobaculum</taxon>
    </lineage>
</organism>
<accession>A0A2Y9TYL8</accession>
<dbReference type="Proteomes" id="UP000244908">
    <property type="component" value="Chromosome"/>
</dbReference>